<sequence>MSDDNMQEVLKSLEGKTPEDIMIDVGNGKRVPLSKVNKPHEQLRGPNRHGILHNLMNRPIEPQVRKQEEEWEAQHGQQKKNDPILEPGSHKPIVDVDSFPDVEPDVRKLEQELENQRIQKNAILDPGSHKPVIDVDSFPEVEPNVKKQEEELEKERDLKHGILNPAVHKAIPDVSSFPEVDDSKKND</sequence>
<proteinExistence type="predicted"/>
<dbReference type="EMBL" id="JAHMUF010000006">
    <property type="protein sequence ID" value="KAG7194626.1"/>
    <property type="molecule type" value="Genomic_DNA"/>
</dbReference>
<accession>A0A9P8AJD0</accession>
<reference evidence="2" key="1">
    <citation type="submission" date="2021-03" db="EMBL/GenBank/DDBJ databases">
        <authorList>
            <person name="Palmer J.M."/>
        </authorList>
    </citation>
    <scope>NUCLEOTIDE SEQUENCE</scope>
    <source>
        <strain evidence="2">ARV_011</strain>
    </source>
</reference>
<evidence type="ECO:0000313" key="2">
    <source>
        <dbReference type="EMBL" id="KAG7194626.1"/>
    </source>
</evidence>
<dbReference type="OrthoDB" id="4082192at2759"/>
<dbReference type="GeneID" id="66117676"/>
<protein>
    <submittedName>
        <fullName evidence="2">Uncharacterized protein</fullName>
    </submittedName>
</protein>
<gene>
    <name evidence="2" type="ORF">KQ657_004302</name>
</gene>
<feature type="region of interest" description="Disordered" evidence="1">
    <location>
        <begin position="118"/>
        <end position="187"/>
    </location>
</feature>
<feature type="region of interest" description="Disordered" evidence="1">
    <location>
        <begin position="30"/>
        <end position="100"/>
    </location>
</feature>
<keyword evidence="3" id="KW-1185">Reference proteome</keyword>
<feature type="compositionally biased region" description="Basic and acidic residues" evidence="1">
    <location>
        <begin position="79"/>
        <end position="94"/>
    </location>
</feature>
<organism evidence="2 3">
    <name type="scientific">Scheffersomyces spartinae</name>
    <dbReference type="NCBI Taxonomy" id="45513"/>
    <lineage>
        <taxon>Eukaryota</taxon>
        <taxon>Fungi</taxon>
        <taxon>Dikarya</taxon>
        <taxon>Ascomycota</taxon>
        <taxon>Saccharomycotina</taxon>
        <taxon>Pichiomycetes</taxon>
        <taxon>Debaryomycetaceae</taxon>
        <taxon>Scheffersomyces</taxon>
    </lineage>
</organism>
<dbReference type="AlphaFoldDB" id="A0A9P8AJD0"/>
<dbReference type="Proteomes" id="UP000790833">
    <property type="component" value="Unassembled WGS sequence"/>
</dbReference>
<evidence type="ECO:0000313" key="3">
    <source>
        <dbReference type="Proteomes" id="UP000790833"/>
    </source>
</evidence>
<dbReference type="RefSeq" id="XP_043050173.1">
    <property type="nucleotide sequence ID" value="XM_043194976.1"/>
</dbReference>
<name>A0A9P8AJD0_9ASCO</name>
<comment type="caution">
    <text evidence="2">The sequence shown here is derived from an EMBL/GenBank/DDBJ whole genome shotgun (WGS) entry which is preliminary data.</text>
</comment>
<feature type="compositionally biased region" description="Basic and acidic residues" evidence="1">
    <location>
        <begin position="143"/>
        <end position="160"/>
    </location>
</feature>
<evidence type="ECO:0000256" key="1">
    <source>
        <dbReference type="SAM" id="MobiDB-lite"/>
    </source>
</evidence>